<dbReference type="OrthoDB" id="164025at2759"/>
<reference evidence="4" key="2">
    <citation type="journal article" date="2015" name="PLoS Genet.">
        <title>Genome Sequence and Transcriptome Analyses of Chrysochromulina tobin: Metabolic Tools for Enhanced Algal Fitness in the Prominent Order Prymnesiales (Haptophyceae).</title>
        <authorList>
            <person name="Hovde B.T."/>
            <person name="Deodato C.R."/>
            <person name="Hunsperger H.M."/>
            <person name="Ryken S.A."/>
            <person name="Yost W."/>
            <person name="Jha R.K."/>
            <person name="Patterson J."/>
            <person name="Monnat R.J. Jr."/>
            <person name="Barlow S.B."/>
            <person name="Starkenburg S.R."/>
            <person name="Cattolico R.A."/>
        </authorList>
    </citation>
    <scope>NUCLEOTIDE SEQUENCE</scope>
    <source>
        <strain evidence="4">CCMP291</strain>
    </source>
</reference>
<dbReference type="SUPFAM" id="SSF49764">
    <property type="entry name" value="HSP20-like chaperones"/>
    <property type="match status" value="1"/>
</dbReference>
<gene>
    <name evidence="2" type="ORF">Ctob_003008</name>
    <name evidence="3" type="ORF">Ctob_008835</name>
</gene>
<dbReference type="Gene3D" id="2.60.40.790">
    <property type="match status" value="1"/>
</dbReference>
<dbReference type="EMBL" id="JWZX01003115">
    <property type="protein sequence ID" value="KOO24197.1"/>
    <property type="molecule type" value="Genomic_DNA"/>
</dbReference>
<reference evidence="3" key="1">
    <citation type="submission" date="2014-12" db="EMBL/GenBank/DDBJ databases">
        <title>Draft genome of the oleaginous, mixotrophic haptophyte, Chrysochromulina tobin.</title>
        <authorList>
            <person name="Hovde B.T."/>
            <person name="Starkenburg S.R."/>
            <person name="Cattolico R.A."/>
        </authorList>
    </citation>
    <scope>NUCLEOTIDE SEQUENCE</scope>
    <source>
        <strain evidence="3">CCMP291</strain>
    </source>
</reference>
<feature type="domain" description="CS" evidence="1">
    <location>
        <begin position="201"/>
        <end position="273"/>
    </location>
</feature>
<comment type="caution">
    <text evidence="3">The sequence shown here is derived from an EMBL/GenBank/DDBJ whole genome shotgun (WGS) entry which is preliminary data.</text>
</comment>
<dbReference type="InterPro" id="IPR008978">
    <property type="entry name" value="HSP20-like_chaperone"/>
</dbReference>
<dbReference type="EMBL" id="JWZX01002000">
    <property type="protein sequence ID" value="KOO31504.1"/>
    <property type="molecule type" value="Genomic_DNA"/>
</dbReference>
<dbReference type="InterPro" id="IPR052289">
    <property type="entry name" value="Calcyclin-binding_UBL-bridge"/>
</dbReference>
<dbReference type="GO" id="GO:0005634">
    <property type="term" value="C:nucleus"/>
    <property type="evidence" value="ECO:0007669"/>
    <property type="project" value="TreeGrafter"/>
</dbReference>
<accession>A0A0M0JY66</accession>
<organism evidence="3 4">
    <name type="scientific">Chrysochromulina tobinii</name>
    <dbReference type="NCBI Taxonomy" id="1460289"/>
    <lineage>
        <taxon>Eukaryota</taxon>
        <taxon>Haptista</taxon>
        <taxon>Haptophyta</taxon>
        <taxon>Prymnesiophyceae</taxon>
        <taxon>Prymnesiales</taxon>
        <taxon>Chrysochromulinaceae</taxon>
        <taxon>Chrysochromulina</taxon>
    </lineage>
</organism>
<dbReference type="Proteomes" id="UP000037460">
    <property type="component" value="Unassembled WGS sequence"/>
</dbReference>
<sequence length="309" mass="32603">MYFHFEDATPEFTTKVGISGRPMTVHEALGQFALAYGSTGYELSVSSLELVDESGLALALDAVLPCGLPPDADAFVRSSIAPAPLAEAAVATAAAAAKAASAALARPLAAVAASTAPSAALSAEEMRQKGVYAAPGSAVAASQAKMGENSYYYSVGKHKARDPTGVVTAPVPIATPAPKAVFVKPAKLPEATITNYAMIDDEKEIKVQVPLAGAGTLAEGAISVDFRIRSFDLRVVHENKELRLHVPLLCQEIDQEKCVVKKKTGKLIVVLHKKDPEQPWYELRKTKGVGDSEYNKLVPDAGESTKFTL</sequence>
<dbReference type="PANTHER" id="PTHR13164:SF6">
    <property type="entry name" value="CS DOMAIN-CONTAINING PROTEIN"/>
    <property type="match status" value="1"/>
</dbReference>
<keyword evidence="4" id="KW-1185">Reference proteome</keyword>
<evidence type="ECO:0000259" key="1">
    <source>
        <dbReference type="Pfam" id="PF04969"/>
    </source>
</evidence>
<protein>
    <recommendedName>
        <fullName evidence="1">CS domain-containing protein</fullName>
    </recommendedName>
</protein>
<evidence type="ECO:0000313" key="2">
    <source>
        <dbReference type="EMBL" id="KOO24197.1"/>
    </source>
</evidence>
<dbReference type="Pfam" id="PF04969">
    <property type="entry name" value="CS"/>
    <property type="match status" value="1"/>
</dbReference>
<dbReference type="PANTHER" id="PTHR13164">
    <property type="entry name" value="CALICYLIN BINDING PROTEIN"/>
    <property type="match status" value="1"/>
</dbReference>
<dbReference type="InterPro" id="IPR007052">
    <property type="entry name" value="CS_dom"/>
</dbReference>
<dbReference type="AlphaFoldDB" id="A0A0M0JY66"/>
<name>A0A0M0JY66_9EUKA</name>
<proteinExistence type="predicted"/>
<evidence type="ECO:0000313" key="3">
    <source>
        <dbReference type="EMBL" id="KOO31504.1"/>
    </source>
</evidence>
<evidence type="ECO:0000313" key="4">
    <source>
        <dbReference type="Proteomes" id="UP000037460"/>
    </source>
</evidence>